<dbReference type="InterPro" id="IPR005119">
    <property type="entry name" value="LysR_subst-bd"/>
</dbReference>
<keyword evidence="3" id="KW-0238">DNA-binding</keyword>
<proteinExistence type="inferred from homology"/>
<keyword evidence="7" id="KW-1185">Reference proteome</keyword>
<keyword evidence="4" id="KW-0804">Transcription</keyword>
<dbReference type="OrthoDB" id="9813056at2"/>
<dbReference type="SUPFAM" id="SSF53850">
    <property type="entry name" value="Periplasmic binding protein-like II"/>
    <property type="match status" value="1"/>
</dbReference>
<dbReference type="Pfam" id="PF03466">
    <property type="entry name" value="LysR_substrate"/>
    <property type="match status" value="1"/>
</dbReference>
<dbReference type="Proteomes" id="UP000268192">
    <property type="component" value="Chromosome"/>
</dbReference>
<dbReference type="GO" id="GO:0003700">
    <property type="term" value="F:DNA-binding transcription factor activity"/>
    <property type="evidence" value="ECO:0007669"/>
    <property type="project" value="InterPro"/>
</dbReference>
<organism evidence="6 7">
    <name type="scientific">Georhizobium profundi</name>
    <dbReference type="NCBI Taxonomy" id="2341112"/>
    <lineage>
        <taxon>Bacteria</taxon>
        <taxon>Pseudomonadati</taxon>
        <taxon>Pseudomonadota</taxon>
        <taxon>Alphaproteobacteria</taxon>
        <taxon>Hyphomicrobiales</taxon>
        <taxon>Rhizobiaceae</taxon>
        <taxon>Georhizobium</taxon>
    </lineage>
</organism>
<dbReference type="InterPro" id="IPR000847">
    <property type="entry name" value="LysR_HTH_N"/>
</dbReference>
<gene>
    <name evidence="6" type="ORF">D5400_16330</name>
</gene>
<dbReference type="Gene3D" id="1.10.10.10">
    <property type="entry name" value="Winged helix-like DNA-binding domain superfamily/Winged helix DNA-binding domain"/>
    <property type="match status" value="1"/>
</dbReference>
<evidence type="ECO:0000256" key="2">
    <source>
        <dbReference type="ARBA" id="ARBA00023015"/>
    </source>
</evidence>
<evidence type="ECO:0000256" key="3">
    <source>
        <dbReference type="ARBA" id="ARBA00023125"/>
    </source>
</evidence>
<protein>
    <submittedName>
        <fullName evidence="6">LysR family transcriptional regulator</fullName>
    </submittedName>
</protein>
<evidence type="ECO:0000256" key="4">
    <source>
        <dbReference type="ARBA" id="ARBA00023163"/>
    </source>
</evidence>
<comment type="similarity">
    <text evidence="1">Belongs to the LysR transcriptional regulatory family.</text>
</comment>
<dbReference type="KEGG" id="abaw:D5400_16330"/>
<dbReference type="InterPro" id="IPR058163">
    <property type="entry name" value="LysR-type_TF_proteobact-type"/>
</dbReference>
<feature type="domain" description="HTH lysR-type" evidence="5">
    <location>
        <begin position="83"/>
        <end position="135"/>
    </location>
</feature>
<dbReference type="Gene3D" id="3.40.190.290">
    <property type="match status" value="1"/>
</dbReference>
<evidence type="ECO:0000256" key="1">
    <source>
        <dbReference type="ARBA" id="ARBA00009437"/>
    </source>
</evidence>
<reference evidence="6 7" key="1">
    <citation type="submission" date="2018-09" db="EMBL/GenBank/DDBJ databases">
        <title>Marinorhizobium profundi gen. nov., sp. nov., isolated from a deep-sea sediment sample from the New Britain Trench and proposal of Marinorhizobiaceae fam. nov. in the order Rhizobiales of the class Alphaproteobacteria.</title>
        <authorList>
            <person name="Cao J."/>
        </authorList>
    </citation>
    <scope>NUCLEOTIDE SEQUENCE [LARGE SCALE GENOMIC DNA]</scope>
    <source>
        <strain evidence="6 7">WS11</strain>
    </source>
</reference>
<dbReference type="GO" id="GO:0003677">
    <property type="term" value="F:DNA binding"/>
    <property type="evidence" value="ECO:0007669"/>
    <property type="project" value="UniProtKB-KW"/>
</dbReference>
<evidence type="ECO:0000313" key="7">
    <source>
        <dbReference type="Proteomes" id="UP000268192"/>
    </source>
</evidence>
<dbReference type="PROSITE" id="PS50931">
    <property type="entry name" value="HTH_LYSR"/>
    <property type="match status" value="1"/>
</dbReference>
<evidence type="ECO:0000313" key="6">
    <source>
        <dbReference type="EMBL" id="AZN72628.1"/>
    </source>
</evidence>
<dbReference type="InterPro" id="IPR036390">
    <property type="entry name" value="WH_DNA-bd_sf"/>
</dbReference>
<accession>A0A3S9B6P7</accession>
<dbReference type="CDD" id="cd08474">
    <property type="entry name" value="PBP2_CrgA_like_5"/>
    <property type="match status" value="1"/>
</dbReference>
<keyword evidence="2" id="KW-0805">Transcription regulation</keyword>
<dbReference type="FunFam" id="1.10.10.10:FF:000001">
    <property type="entry name" value="LysR family transcriptional regulator"/>
    <property type="match status" value="1"/>
</dbReference>
<dbReference type="PANTHER" id="PTHR30537:SF5">
    <property type="entry name" value="HTH-TYPE TRANSCRIPTIONAL ACTIVATOR TTDR-RELATED"/>
    <property type="match status" value="1"/>
</dbReference>
<dbReference type="InterPro" id="IPR036388">
    <property type="entry name" value="WH-like_DNA-bd_sf"/>
</dbReference>
<dbReference type="AlphaFoldDB" id="A0A3S9B6P7"/>
<dbReference type="Pfam" id="PF00126">
    <property type="entry name" value="HTH_1"/>
    <property type="match status" value="1"/>
</dbReference>
<dbReference type="EMBL" id="CP032509">
    <property type="protein sequence ID" value="AZN72628.1"/>
    <property type="molecule type" value="Genomic_DNA"/>
</dbReference>
<sequence>MRSFLIAHDGVFREERGHVFRASGSVCFEIFGDDLGQMRTHDCSPLMASADIKVRLDDSRDNWDKGGRGISKSGTMRDGLMELEAVIAIANKGSFRAAALDLGLSTTALSNLIGKLEKRLGVRLFNRTTRSVSLTDAGRQFVQQVGPALREIQQAMAVARSQQDIPSGTLRINAFPTAAREILAPLVLAFVRRYPQVHVDLVTEGRIVDIVAEGFDLGLRSADLVPTDMIALPVGQPQSFAVVATPAYLEARGAPMVPPDLFTHSCIRIRLPNGALYRWHFEKEGDAVQIDVQGPITLDEASLARIAVLEGTGIGFFMEADVRNDIAAGRLVRLLQDWTPQRAPLCLYYPGRRNPSAAFRAFIDMARATASVGKI</sequence>
<evidence type="ECO:0000259" key="5">
    <source>
        <dbReference type="PROSITE" id="PS50931"/>
    </source>
</evidence>
<name>A0A3S9B6P7_9HYPH</name>
<dbReference type="PANTHER" id="PTHR30537">
    <property type="entry name" value="HTH-TYPE TRANSCRIPTIONAL REGULATOR"/>
    <property type="match status" value="1"/>
</dbReference>
<dbReference type="SUPFAM" id="SSF46785">
    <property type="entry name" value="Winged helix' DNA-binding domain"/>
    <property type="match status" value="1"/>
</dbReference>